<dbReference type="InterPro" id="IPR029035">
    <property type="entry name" value="DHS-like_NAD/FAD-binding_dom"/>
</dbReference>
<dbReference type="CDD" id="cd01715">
    <property type="entry name" value="ETF_alpha"/>
    <property type="match status" value="1"/>
</dbReference>
<comment type="similarity">
    <text evidence="1">Belongs to the ETF alpha-subunit/FixB family.</text>
</comment>
<dbReference type="PANTHER" id="PTHR43153">
    <property type="entry name" value="ELECTRON TRANSFER FLAVOPROTEIN ALPHA"/>
    <property type="match status" value="1"/>
</dbReference>
<dbReference type="InterPro" id="IPR014730">
    <property type="entry name" value="ETF_a/b_N"/>
</dbReference>
<feature type="domain" description="Electron transfer flavoprotein alpha/beta-subunit N-terminal" evidence="2">
    <location>
        <begin position="7"/>
        <end position="195"/>
    </location>
</feature>
<name>A0ABU0AXN4_9FIRM</name>
<evidence type="ECO:0000313" key="3">
    <source>
        <dbReference type="EMBL" id="MDQ0274745.1"/>
    </source>
</evidence>
<keyword evidence="4" id="KW-1185">Reference proteome</keyword>
<accession>A0ABU0AXN4</accession>
<proteinExistence type="inferred from homology"/>
<dbReference type="SUPFAM" id="SSF52402">
    <property type="entry name" value="Adenine nucleotide alpha hydrolases-like"/>
    <property type="match status" value="1"/>
</dbReference>
<dbReference type="EMBL" id="JAUSTN010000003">
    <property type="protein sequence ID" value="MDQ0274745.1"/>
    <property type="molecule type" value="Genomic_DNA"/>
</dbReference>
<dbReference type="PANTHER" id="PTHR43153:SF1">
    <property type="entry name" value="ELECTRON TRANSFER FLAVOPROTEIN SUBUNIT ALPHA, MITOCHONDRIAL"/>
    <property type="match status" value="1"/>
</dbReference>
<organism evidence="3 4">
    <name type="scientific">Peptoniphilus koenoeneniae</name>
    <dbReference type="NCBI Taxonomy" id="507751"/>
    <lineage>
        <taxon>Bacteria</taxon>
        <taxon>Bacillati</taxon>
        <taxon>Bacillota</taxon>
        <taxon>Tissierellia</taxon>
        <taxon>Tissierellales</taxon>
        <taxon>Peptoniphilaceae</taxon>
        <taxon>Peptoniphilus</taxon>
    </lineage>
</organism>
<dbReference type="RefSeq" id="WP_023055455.1">
    <property type="nucleotide sequence ID" value="NZ_JAUSTN010000003.1"/>
</dbReference>
<dbReference type="SUPFAM" id="SSF52467">
    <property type="entry name" value="DHS-like NAD/FAD-binding domain"/>
    <property type="match status" value="1"/>
</dbReference>
<comment type="caution">
    <text evidence="3">The sequence shown here is derived from an EMBL/GenBank/DDBJ whole genome shotgun (WGS) entry which is preliminary data.</text>
</comment>
<dbReference type="InterPro" id="IPR014729">
    <property type="entry name" value="Rossmann-like_a/b/a_fold"/>
</dbReference>
<sequence>MENNKNIWIVLEQYKGSLTSLSKEVLSKGRQVADSLNSNLIGLAISNKADDLAKEAISYGADKVIKVEDPLLKNYSTNAWTKILETLIKKYKPYTIFISASENGRDLGGRICSRMGLGLVAECSQIELTENKDDIKWIRPSFSGKLLSDIRITTKPMIGTIGQGAFKAGKKDLSRIGEIIEEKISIDEDEIGCKFISFEEIPFDTNSVRLDEADVIVAGGMGLKDKKNWHLIEELAQALHGTSGATKPLIDNGWLDKSKQIGISGTKVKAKLYIAVGISGALQHRKGMEDSDLIIAINNDENADIFKVAHYGIVGDLFEILPKMTEEINKNNNKLN</sequence>
<dbReference type="Pfam" id="PF01012">
    <property type="entry name" value="ETF"/>
    <property type="match status" value="1"/>
</dbReference>
<dbReference type="Gene3D" id="3.40.50.1220">
    <property type="entry name" value="TPP-binding domain"/>
    <property type="match status" value="1"/>
</dbReference>
<evidence type="ECO:0000256" key="1">
    <source>
        <dbReference type="ARBA" id="ARBA00005817"/>
    </source>
</evidence>
<dbReference type="InterPro" id="IPR001308">
    <property type="entry name" value="ETF_a/FixB"/>
</dbReference>
<dbReference type="InterPro" id="IPR014731">
    <property type="entry name" value="ETF_asu_C"/>
</dbReference>
<protein>
    <submittedName>
        <fullName evidence="3">Electron transfer flavoprotein alpha subunit</fullName>
    </submittedName>
</protein>
<gene>
    <name evidence="3" type="ORF">J2S72_000762</name>
</gene>
<dbReference type="InterPro" id="IPR033947">
    <property type="entry name" value="ETF_alpha_N"/>
</dbReference>
<evidence type="ECO:0000259" key="2">
    <source>
        <dbReference type="SMART" id="SM00893"/>
    </source>
</evidence>
<evidence type="ECO:0000313" key="4">
    <source>
        <dbReference type="Proteomes" id="UP001236559"/>
    </source>
</evidence>
<reference evidence="3 4" key="1">
    <citation type="submission" date="2023-07" db="EMBL/GenBank/DDBJ databases">
        <title>Genomic Encyclopedia of Type Strains, Phase IV (KMG-IV): sequencing the most valuable type-strain genomes for metagenomic binning, comparative biology and taxonomic classification.</title>
        <authorList>
            <person name="Goeker M."/>
        </authorList>
    </citation>
    <scope>NUCLEOTIDE SEQUENCE [LARGE SCALE GENOMIC DNA]</scope>
    <source>
        <strain evidence="3 4">DSM 22616</strain>
    </source>
</reference>
<dbReference type="Pfam" id="PF00766">
    <property type="entry name" value="ETF_alpha"/>
    <property type="match status" value="1"/>
</dbReference>
<dbReference type="PIRSF" id="PIRSF000089">
    <property type="entry name" value="Electra_flavoP_a"/>
    <property type="match status" value="1"/>
</dbReference>
<dbReference type="Proteomes" id="UP001236559">
    <property type="component" value="Unassembled WGS sequence"/>
</dbReference>
<dbReference type="SMART" id="SM00893">
    <property type="entry name" value="ETF"/>
    <property type="match status" value="1"/>
</dbReference>
<dbReference type="Gene3D" id="3.40.50.620">
    <property type="entry name" value="HUPs"/>
    <property type="match status" value="1"/>
</dbReference>